<dbReference type="AlphaFoldDB" id="N1UA69"/>
<gene>
    <name evidence="1" type="ORF">LEP1GSC043_4106</name>
</gene>
<sequence length="63" mass="7245">HRHQRRNSGWLKKGNKVQIFNTSGKSGEATIEEIDYFLSRAVPDNGNKGLKSISEGDRVFWKR</sequence>
<evidence type="ECO:0000313" key="1">
    <source>
        <dbReference type="EMBL" id="EMY14854.1"/>
    </source>
</evidence>
<dbReference type="EMBL" id="AHMI02000134">
    <property type="protein sequence ID" value="EMY14854.1"/>
    <property type="molecule type" value="Genomic_DNA"/>
</dbReference>
<evidence type="ECO:0000313" key="2">
    <source>
        <dbReference type="Proteomes" id="UP000012249"/>
    </source>
</evidence>
<accession>N1UA69</accession>
<dbReference type="Proteomes" id="UP000012249">
    <property type="component" value="Unassembled WGS sequence"/>
</dbReference>
<comment type="caution">
    <text evidence="1">The sequence shown here is derived from an EMBL/GenBank/DDBJ whole genome shotgun (WGS) entry which is preliminary data.</text>
</comment>
<name>N1UA69_9LEPT</name>
<protein>
    <submittedName>
        <fullName evidence="1">Uncharacterized protein</fullName>
    </submittedName>
</protein>
<organism evidence="1 2">
    <name type="scientific">Leptospira weilii str. Ecochallenge</name>
    <dbReference type="NCBI Taxonomy" id="1049986"/>
    <lineage>
        <taxon>Bacteria</taxon>
        <taxon>Pseudomonadati</taxon>
        <taxon>Spirochaetota</taxon>
        <taxon>Spirochaetia</taxon>
        <taxon>Leptospirales</taxon>
        <taxon>Leptospiraceae</taxon>
        <taxon>Leptospira</taxon>
    </lineage>
</organism>
<reference evidence="1 2" key="1">
    <citation type="submission" date="2013-02" db="EMBL/GenBank/DDBJ databases">
        <authorList>
            <person name="Harkins D.M."/>
            <person name="Durkin A.S."/>
            <person name="Brinkac L.M."/>
            <person name="Haft D.H."/>
            <person name="Selengut J.D."/>
            <person name="Sanka R."/>
            <person name="DePew J."/>
            <person name="Purushe J."/>
            <person name="Haake D.A."/>
            <person name="Matsunaga J."/>
            <person name="Vinetz J.M."/>
            <person name="Sutton G.G."/>
            <person name="Nierman W.C."/>
            <person name="Fouts D.E."/>
        </authorList>
    </citation>
    <scope>NUCLEOTIDE SEQUENCE [LARGE SCALE GENOMIC DNA]</scope>
    <source>
        <strain evidence="1 2">Ecochallenge</strain>
    </source>
</reference>
<feature type="non-terminal residue" evidence="1">
    <location>
        <position position="1"/>
    </location>
</feature>
<proteinExistence type="predicted"/>